<comment type="caution">
    <text evidence="1">The sequence shown here is derived from an EMBL/GenBank/DDBJ whole genome shotgun (WGS) entry which is preliminary data.</text>
</comment>
<dbReference type="Proteomes" id="UP000077202">
    <property type="component" value="Unassembled WGS sequence"/>
</dbReference>
<dbReference type="AlphaFoldDB" id="A0A176W1C5"/>
<dbReference type="EMBL" id="LVLJ01002190">
    <property type="protein sequence ID" value="OAE26361.1"/>
    <property type="molecule type" value="Genomic_DNA"/>
</dbReference>
<evidence type="ECO:0000313" key="2">
    <source>
        <dbReference type="Proteomes" id="UP000077202"/>
    </source>
</evidence>
<protein>
    <submittedName>
        <fullName evidence="1">Uncharacterized protein</fullName>
    </submittedName>
</protein>
<organism evidence="1 2">
    <name type="scientific">Marchantia polymorpha subsp. ruderalis</name>
    <dbReference type="NCBI Taxonomy" id="1480154"/>
    <lineage>
        <taxon>Eukaryota</taxon>
        <taxon>Viridiplantae</taxon>
        <taxon>Streptophyta</taxon>
        <taxon>Embryophyta</taxon>
        <taxon>Marchantiophyta</taxon>
        <taxon>Marchantiopsida</taxon>
        <taxon>Marchantiidae</taxon>
        <taxon>Marchantiales</taxon>
        <taxon>Marchantiaceae</taxon>
        <taxon>Marchantia</taxon>
    </lineage>
</organism>
<evidence type="ECO:0000313" key="1">
    <source>
        <dbReference type="EMBL" id="OAE26361.1"/>
    </source>
</evidence>
<name>A0A176W1C5_MARPO</name>
<gene>
    <name evidence="1" type="ORF">AXG93_4324s1280</name>
</gene>
<keyword evidence="2" id="KW-1185">Reference proteome</keyword>
<reference evidence="1" key="1">
    <citation type="submission" date="2016-03" db="EMBL/GenBank/DDBJ databases">
        <title>Mechanisms controlling the formation of the plant cell surface in tip-growing cells are functionally conserved among land plants.</title>
        <authorList>
            <person name="Honkanen S."/>
            <person name="Jones V.A."/>
            <person name="Morieri G."/>
            <person name="Champion C."/>
            <person name="Hetherington A.J."/>
            <person name="Kelly S."/>
            <person name="Saint-Marcoux D."/>
            <person name="Proust H."/>
            <person name="Prescott H."/>
            <person name="Dolan L."/>
        </authorList>
    </citation>
    <scope>NUCLEOTIDE SEQUENCE [LARGE SCALE GENOMIC DNA]</scope>
    <source>
        <tissue evidence="1">Whole gametophyte</tissue>
    </source>
</reference>
<accession>A0A176W1C5</accession>
<proteinExistence type="predicted"/>
<sequence>MGELETIMEDCPQQLGLGPNRAMRIADVLESPRKQEHVYLLVDSQKKSVARVQKVPKFKKYVENINEARIHLKSLVMKKGGMRMKTKRTTTHSIMWPPKYTTNAADDAEVAEDEGRTRRLNCLYYA</sequence>